<dbReference type="PROSITE" id="PS50850">
    <property type="entry name" value="MFS"/>
    <property type="match status" value="1"/>
</dbReference>
<dbReference type="CDD" id="cd17320">
    <property type="entry name" value="MFS_MdfA_MDR_like"/>
    <property type="match status" value="1"/>
</dbReference>
<evidence type="ECO:0000259" key="9">
    <source>
        <dbReference type="PROSITE" id="PS50850"/>
    </source>
</evidence>
<keyword evidence="5 8" id="KW-0812">Transmembrane</keyword>
<feature type="transmembrane region" description="Helical" evidence="8">
    <location>
        <begin position="100"/>
        <end position="121"/>
    </location>
</feature>
<evidence type="ECO:0000256" key="5">
    <source>
        <dbReference type="ARBA" id="ARBA00022692"/>
    </source>
</evidence>
<feature type="domain" description="Major facilitator superfamily (MFS) profile" evidence="9">
    <location>
        <begin position="9"/>
        <end position="409"/>
    </location>
</feature>
<keyword evidence="4" id="KW-1003">Cell membrane</keyword>
<dbReference type="InterPro" id="IPR011701">
    <property type="entry name" value="MFS"/>
</dbReference>
<feature type="transmembrane region" description="Helical" evidence="8">
    <location>
        <begin position="163"/>
        <end position="183"/>
    </location>
</feature>
<proteinExistence type="inferred from homology"/>
<dbReference type="GO" id="GO:0042910">
    <property type="term" value="F:xenobiotic transmembrane transporter activity"/>
    <property type="evidence" value="ECO:0007669"/>
    <property type="project" value="InterPro"/>
</dbReference>
<feature type="transmembrane region" description="Helical" evidence="8">
    <location>
        <begin position="345"/>
        <end position="367"/>
    </location>
</feature>
<dbReference type="GO" id="GO:0005886">
    <property type="term" value="C:plasma membrane"/>
    <property type="evidence" value="ECO:0007669"/>
    <property type="project" value="UniProtKB-SubCell"/>
</dbReference>
<dbReference type="InterPro" id="IPR036259">
    <property type="entry name" value="MFS_trans_sf"/>
</dbReference>
<evidence type="ECO:0000256" key="4">
    <source>
        <dbReference type="ARBA" id="ARBA00022475"/>
    </source>
</evidence>
<sequence>MTQDQRRGLAPLLAGLAMFGPFAIDTMFPAFPEIAREFGANEWLMQQTLSAYLIAYALMSLFHGPVSDTYGRRGVIVGSVVVFLAASVGCALAWSIESLLFFRVVQGISAGAGQIVGRAIIRDLYEGPAAQRLMSNISMMFTIAPAVAPIVGGWMLGLGHWRWIFWFLVAWSVVLLVACLWRLPETHPRERRVPLSVRELVKSYGGMVRDTHFWPLAIAGTVNFSAMFLYISCAPAFVMEQLKLSEQQFAWLFVPAVSGMFLGALASSRLAGKYDARKTVGLGYIVMLCASALNVVLSAWVLPHPMVPWSVLPIGLHAIGISMSFPTIALLVIDRFPTHRGGASSMQSFVALVFNAVLAGAIVIYLSDSATKLALGSATLTVIGFVAWRVYRRVAKRDALLARAGGAVV</sequence>
<gene>
    <name evidence="10" type="ORF">OD750_006735</name>
</gene>
<evidence type="ECO:0000256" key="7">
    <source>
        <dbReference type="ARBA" id="ARBA00023136"/>
    </source>
</evidence>
<evidence type="ECO:0000256" key="6">
    <source>
        <dbReference type="ARBA" id="ARBA00022989"/>
    </source>
</evidence>
<dbReference type="Gene3D" id="1.20.1720.10">
    <property type="entry name" value="Multidrug resistance protein D"/>
    <property type="match status" value="1"/>
</dbReference>
<evidence type="ECO:0000256" key="1">
    <source>
        <dbReference type="ARBA" id="ARBA00004651"/>
    </source>
</evidence>
<dbReference type="AlphaFoldDB" id="A0A9X3YJK0"/>
<protein>
    <recommendedName>
        <fullName evidence="8">Bcr/CflA family efflux transporter</fullName>
    </recommendedName>
</protein>
<dbReference type="PANTHER" id="PTHR23502:SF132">
    <property type="entry name" value="POLYAMINE TRANSPORTER 2-RELATED"/>
    <property type="match status" value="1"/>
</dbReference>
<keyword evidence="7 8" id="KW-0472">Membrane</keyword>
<organism evidence="10 11">
    <name type="scientific">Tahibacter soli</name>
    <dbReference type="NCBI Taxonomy" id="2983605"/>
    <lineage>
        <taxon>Bacteria</taxon>
        <taxon>Pseudomonadati</taxon>
        <taxon>Pseudomonadota</taxon>
        <taxon>Gammaproteobacteria</taxon>
        <taxon>Lysobacterales</taxon>
        <taxon>Rhodanobacteraceae</taxon>
        <taxon>Tahibacter</taxon>
    </lineage>
</organism>
<accession>A0A9X3YJK0</accession>
<feature type="transmembrane region" description="Helical" evidence="8">
    <location>
        <begin position="43"/>
        <end position="62"/>
    </location>
</feature>
<dbReference type="RefSeq" id="WP_263543489.1">
    <property type="nucleotide sequence ID" value="NZ_JAOVZO020000003.1"/>
</dbReference>
<dbReference type="Pfam" id="PF07690">
    <property type="entry name" value="MFS_1"/>
    <property type="match status" value="1"/>
</dbReference>
<name>A0A9X3YJK0_9GAMM</name>
<feature type="transmembrane region" description="Helical" evidence="8">
    <location>
        <begin position="12"/>
        <end position="31"/>
    </location>
</feature>
<evidence type="ECO:0000313" key="11">
    <source>
        <dbReference type="Proteomes" id="UP001139971"/>
    </source>
</evidence>
<keyword evidence="3 8" id="KW-0813">Transport</keyword>
<feature type="transmembrane region" description="Helical" evidence="8">
    <location>
        <begin position="133"/>
        <end position="157"/>
    </location>
</feature>
<comment type="similarity">
    <text evidence="2 8">Belongs to the major facilitator superfamily. Bcr/CmlA family.</text>
</comment>
<feature type="transmembrane region" description="Helical" evidence="8">
    <location>
        <begin position="280"/>
        <end position="302"/>
    </location>
</feature>
<evidence type="ECO:0000313" key="10">
    <source>
        <dbReference type="EMBL" id="MDC8012241.1"/>
    </source>
</evidence>
<dbReference type="EMBL" id="JAOVZO020000003">
    <property type="protein sequence ID" value="MDC8012241.1"/>
    <property type="molecule type" value="Genomic_DNA"/>
</dbReference>
<feature type="transmembrane region" description="Helical" evidence="8">
    <location>
        <begin position="249"/>
        <end position="268"/>
    </location>
</feature>
<comment type="subcellular location">
    <subcellularLocation>
        <location evidence="8">Cell inner membrane</location>
        <topology evidence="8">Multi-pass membrane protein</topology>
    </subcellularLocation>
    <subcellularLocation>
        <location evidence="1">Cell membrane</location>
        <topology evidence="1">Multi-pass membrane protein</topology>
    </subcellularLocation>
</comment>
<feature type="transmembrane region" description="Helical" evidence="8">
    <location>
        <begin position="314"/>
        <end position="333"/>
    </location>
</feature>
<feature type="transmembrane region" description="Helical" evidence="8">
    <location>
        <begin position="213"/>
        <end position="237"/>
    </location>
</feature>
<reference evidence="10" key="1">
    <citation type="submission" date="2023-02" db="EMBL/GenBank/DDBJ databases">
        <title>Tahibacter soli sp. nov. isolated from soil.</title>
        <authorList>
            <person name="Baek J.H."/>
            <person name="Lee J.K."/>
            <person name="Choi D.G."/>
            <person name="Jeon C.O."/>
        </authorList>
    </citation>
    <scope>NUCLEOTIDE SEQUENCE</scope>
    <source>
        <strain evidence="10">BL</strain>
    </source>
</reference>
<keyword evidence="11" id="KW-1185">Reference proteome</keyword>
<dbReference type="NCBIfam" id="TIGR00710">
    <property type="entry name" value="efflux_Bcr_CflA"/>
    <property type="match status" value="1"/>
</dbReference>
<dbReference type="PANTHER" id="PTHR23502">
    <property type="entry name" value="MAJOR FACILITATOR SUPERFAMILY"/>
    <property type="match status" value="1"/>
</dbReference>
<dbReference type="Proteomes" id="UP001139971">
    <property type="component" value="Unassembled WGS sequence"/>
</dbReference>
<dbReference type="GO" id="GO:0015385">
    <property type="term" value="F:sodium:proton antiporter activity"/>
    <property type="evidence" value="ECO:0007669"/>
    <property type="project" value="TreeGrafter"/>
</dbReference>
<dbReference type="SUPFAM" id="SSF103473">
    <property type="entry name" value="MFS general substrate transporter"/>
    <property type="match status" value="1"/>
</dbReference>
<keyword evidence="6 8" id="KW-1133">Transmembrane helix</keyword>
<evidence type="ECO:0000256" key="2">
    <source>
        <dbReference type="ARBA" id="ARBA00006236"/>
    </source>
</evidence>
<dbReference type="InterPro" id="IPR004812">
    <property type="entry name" value="Efflux_drug-R_Bcr/CmlA"/>
</dbReference>
<comment type="caution">
    <text evidence="10">The sequence shown here is derived from an EMBL/GenBank/DDBJ whole genome shotgun (WGS) entry which is preliminary data.</text>
</comment>
<feature type="transmembrane region" description="Helical" evidence="8">
    <location>
        <begin position="74"/>
        <end position="94"/>
    </location>
</feature>
<feature type="transmembrane region" description="Helical" evidence="8">
    <location>
        <begin position="373"/>
        <end position="391"/>
    </location>
</feature>
<dbReference type="GO" id="GO:1990961">
    <property type="term" value="P:xenobiotic detoxification by transmembrane export across the plasma membrane"/>
    <property type="evidence" value="ECO:0007669"/>
    <property type="project" value="InterPro"/>
</dbReference>
<dbReference type="InterPro" id="IPR020846">
    <property type="entry name" value="MFS_dom"/>
</dbReference>
<evidence type="ECO:0000256" key="3">
    <source>
        <dbReference type="ARBA" id="ARBA00022448"/>
    </source>
</evidence>
<keyword evidence="8" id="KW-0997">Cell inner membrane</keyword>
<evidence type="ECO:0000256" key="8">
    <source>
        <dbReference type="RuleBase" id="RU365088"/>
    </source>
</evidence>